<accession>A0E4E9</accession>
<keyword evidence="1" id="KW-0472">Membrane</keyword>
<dbReference type="OrthoDB" id="302862at2759"/>
<dbReference type="KEGG" id="ptm:GSPATT00023340001"/>
<dbReference type="GeneID" id="5043348"/>
<proteinExistence type="predicted"/>
<dbReference type="HOGENOM" id="CLU_240075_0_0_1"/>
<dbReference type="Gene3D" id="2.60.120.380">
    <property type="match status" value="1"/>
</dbReference>
<sequence>MIFAFFCLAFQGQAYLSLELGQTYNDAIVPWQGETNYKYYQIDIKKAIRDRDLIIVVKQQSTIGNPDIYISSLGQKPNKTYSEFQCNSQGMDICVIPQPENKTYYLAVYCEDYCRYNLKAVYQDELMMTNSDDLEFKLNNTSWTEIIRININELIQYPVKQNQNLEVAVQIKNVEILQESFQSFMNFGMQRPSLQKYDYKGLDTFSGMQKFKINNIKANQTYTLLVEAQQGAIVYIKTRTYGSTRYINVGESIEDVIQENEFAFYILNVTADHELFYSGQLILNIQLISFKGYPTMYVNLDENPVSLEDYYWKLHDGVTDDLIITNEDLSRLKAKGLYVYIAIQAKESVATFELKSQMLNPDLMVMELNKPAISKMSKSKYHQYKFFIKSNKQQSVSVSLKNIRGDADIVLKPCNEFWTCIFSEEEHQFINSQNFKNNITENQYYYSFNPGNDIIIFDYLPVNCRSYENVHMCFYAILILPGEYNVDDELTYSILITTKQDNIILKENTPIKQFVFHEFYNYYKFTVNDGDYIKRLFIQLTPIQGQPKLFTSRTQMSPTKEENERQGVLNQVLYGDNTDSESVNGTIYIGVYGETASQYIITAIVYRKQEDWGTIGKYAHQYIQLIEGQPQEIVTVYSTDVQLFKIDLSGYNAHNSASQNQMKVFLRINSGQFKMYGFDHPETDIKTTNLTGSNQLTFTKAAYPQYLFIRVQIHHSYTYPLYSYKINFKASSQPIELVIGDNYQGFIEQSDKQLFFVNFYKKEDLYFNLHPHNSDESILSATIKIQDDIIIMKDQSMILNANQMKFENCKRTEEIVSCSISIEVESKEDTYYSFLVSKESQIINLYNEEPITKTIANKLDFFTFLITEETEIALYSFTANIRILVNIIQLNPPALEDFPTNDYNSQFQSLNDNIKIESSVFISLDEIEKLNCNNIICYAAVTCTQADPSNKDNHEYTILRSSGAVKLYEGFVYSGKISSKIIKYFKVVDVKESIGLQIFVAKAQINVLNILVGINQMPTEKLYDYTSGFNYGDYLLIPPKDNSDQIVTYYIGVFAFQEQTMSIQVKMGLARFYNILIQKPFSLNLPHNSQTFLSFTVGPHDSFRIMISSNSLIDYIKPKIHIKRYKKEEQSQVMNDIQLEYDWKIEDYFLEVPSVSEQHCEKCLYLMYLENNYQDIQLTITIAKKNSLIQMQDNLEIKSQLNTQEFDRFLYIPYNYGDFYLNVTVFKGKIYLFEKKTDFDKDYSVHRLSLEENDGTVDYLNNQVASREGIHANRSLFISNVKPKYNLSVYEFKVFSNSSSQTVYQIEIIDQNQAIELKVGQPQLIKINLQQQARLYFVIPNKIDNYSDDYYSIIIEIAAVVYDKIIRAPGVTLKQDRYNNRDIQSDYHDFVDVQISLLQELDTITYIQIPSIPGLYFLTLTPLEMAHYPYSIMLGNKDFNILTPKSNRLIRAKVGEQSIWEIHLQETSNLFIQAQLCGGIVNIFGSSSRDDLNLGFYQDKIDSIQDKQLIGTIQSVKPNIYYLNAKTIKSTTSKDFISFILRLDIIKNDTEIPTDHFYPGDGGEFKLSYTDNYLYAYFSPIQSSEKSSQNYVLESITYTFIYQNQNLSDNAQLDKCNQNAQYHSLTIKRSKHNPLTTLTQKNYHGSDIQKVLATIQATVNIKTKNYERLKLSYFYKTQILEQNILTNSYADEITRGMFIVLITVLLAGLFLLIIKYRNLRSMTKYEAQTQVSNPPQEQQIEMHYTNLSL</sequence>
<dbReference type="OMA" id="FNPGNDI"/>
<keyword evidence="1" id="KW-0812">Transmembrane</keyword>
<gene>
    <name evidence="2" type="ORF">GSPATT00023340001</name>
</gene>
<dbReference type="Proteomes" id="UP000000600">
    <property type="component" value="Unassembled WGS sequence"/>
</dbReference>
<protein>
    <recommendedName>
        <fullName evidence="4">Transmembrane protein</fullName>
    </recommendedName>
</protein>
<organism evidence="2 3">
    <name type="scientific">Paramecium tetraurelia</name>
    <dbReference type="NCBI Taxonomy" id="5888"/>
    <lineage>
        <taxon>Eukaryota</taxon>
        <taxon>Sar</taxon>
        <taxon>Alveolata</taxon>
        <taxon>Ciliophora</taxon>
        <taxon>Intramacronucleata</taxon>
        <taxon>Oligohymenophorea</taxon>
        <taxon>Peniculida</taxon>
        <taxon>Parameciidae</taxon>
        <taxon>Paramecium</taxon>
    </lineage>
</organism>
<keyword evidence="3" id="KW-1185">Reference proteome</keyword>
<feature type="transmembrane region" description="Helical" evidence="1">
    <location>
        <begin position="1696"/>
        <end position="1714"/>
    </location>
</feature>
<dbReference type="EMBL" id="CT868658">
    <property type="protein sequence ID" value="CAK90166.1"/>
    <property type="molecule type" value="Genomic_DNA"/>
</dbReference>
<reference evidence="2 3" key="1">
    <citation type="journal article" date="2006" name="Nature">
        <title>Global trends of whole-genome duplications revealed by the ciliate Paramecium tetraurelia.</title>
        <authorList>
            <consortium name="Genoscope"/>
            <person name="Aury J.-M."/>
            <person name="Jaillon O."/>
            <person name="Duret L."/>
            <person name="Noel B."/>
            <person name="Jubin C."/>
            <person name="Porcel B.M."/>
            <person name="Segurens B."/>
            <person name="Daubin V."/>
            <person name="Anthouard V."/>
            <person name="Aiach N."/>
            <person name="Arnaiz O."/>
            <person name="Billaut A."/>
            <person name="Beisson J."/>
            <person name="Blanc I."/>
            <person name="Bouhouche K."/>
            <person name="Camara F."/>
            <person name="Duharcourt S."/>
            <person name="Guigo R."/>
            <person name="Gogendeau D."/>
            <person name="Katinka M."/>
            <person name="Keller A.-M."/>
            <person name="Kissmehl R."/>
            <person name="Klotz C."/>
            <person name="Koll F."/>
            <person name="Le Moue A."/>
            <person name="Lepere C."/>
            <person name="Malinsky S."/>
            <person name="Nowacki M."/>
            <person name="Nowak J.K."/>
            <person name="Plattner H."/>
            <person name="Poulain J."/>
            <person name="Ruiz F."/>
            <person name="Serrano V."/>
            <person name="Zagulski M."/>
            <person name="Dessen P."/>
            <person name="Betermier M."/>
            <person name="Weissenbach J."/>
            <person name="Scarpelli C."/>
            <person name="Schachter V."/>
            <person name="Sperling L."/>
            <person name="Meyer E."/>
            <person name="Cohen J."/>
            <person name="Wincker P."/>
        </authorList>
    </citation>
    <scope>NUCLEOTIDE SEQUENCE [LARGE SCALE GENOMIC DNA]</scope>
    <source>
        <strain evidence="2 3">Stock d4-2</strain>
    </source>
</reference>
<evidence type="ECO:0000313" key="3">
    <source>
        <dbReference type="Proteomes" id="UP000000600"/>
    </source>
</evidence>
<name>A0E4E9_PARTE</name>
<dbReference type="RefSeq" id="XP_001457563.1">
    <property type="nucleotide sequence ID" value="XM_001457526.1"/>
</dbReference>
<keyword evidence="1" id="KW-1133">Transmembrane helix</keyword>
<dbReference type="InParanoid" id="A0E4E9"/>
<evidence type="ECO:0008006" key="4">
    <source>
        <dbReference type="Google" id="ProtNLM"/>
    </source>
</evidence>
<evidence type="ECO:0000313" key="2">
    <source>
        <dbReference type="EMBL" id="CAK90166.1"/>
    </source>
</evidence>
<evidence type="ECO:0000256" key="1">
    <source>
        <dbReference type="SAM" id="Phobius"/>
    </source>
</evidence>
<dbReference type="eggNOG" id="ENOG502R2GW">
    <property type="taxonomic scope" value="Eukaryota"/>
</dbReference>